<keyword evidence="6" id="KW-1185">Reference proteome</keyword>
<feature type="domain" description="HTH marR-type" evidence="4">
    <location>
        <begin position="38"/>
        <end position="176"/>
    </location>
</feature>
<dbReference type="PRINTS" id="PR00598">
    <property type="entry name" value="HTHMARR"/>
</dbReference>
<proteinExistence type="predicted"/>
<dbReference type="RefSeq" id="WP_209947414.1">
    <property type="nucleotide sequence ID" value="NZ_JAGGJU010000012.1"/>
</dbReference>
<protein>
    <submittedName>
        <fullName evidence="5">DNA-binding MarR family transcriptional regulator</fullName>
    </submittedName>
</protein>
<dbReference type="SMART" id="SM00347">
    <property type="entry name" value="HTH_MARR"/>
    <property type="match status" value="1"/>
</dbReference>
<comment type="caution">
    <text evidence="5">The sequence shown here is derived from an EMBL/GenBank/DDBJ whole genome shotgun (WGS) entry which is preliminary data.</text>
</comment>
<gene>
    <name evidence="5" type="ORF">J2Z17_003984</name>
</gene>
<dbReference type="Pfam" id="PF12802">
    <property type="entry name" value="MarR_2"/>
    <property type="match status" value="1"/>
</dbReference>
<name>A0ABS4E3K3_9HYPH</name>
<organism evidence="5 6">
    <name type="scientific">Rhizobium halophytocola</name>
    <dbReference type="NCBI Taxonomy" id="735519"/>
    <lineage>
        <taxon>Bacteria</taxon>
        <taxon>Pseudomonadati</taxon>
        <taxon>Pseudomonadota</taxon>
        <taxon>Alphaproteobacteria</taxon>
        <taxon>Hyphomicrobiales</taxon>
        <taxon>Rhizobiaceae</taxon>
        <taxon>Rhizobium/Agrobacterium group</taxon>
        <taxon>Rhizobium</taxon>
    </lineage>
</organism>
<dbReference type="SUPFAM" id="SSF46785">
    <property type="entry name" value="Winged helix' DNA-binding domain"/>
    <property type="match status" value="1"/>
</dbReference>
<dbReference type="GO" id="GO:0003677">
    <property type="term" value="F:DNA binding"/>
    <property type="evidence" value="ECO:0007669"/>
    <property type="project" value="UniProtKB-KW"/>
</dbReference>
<evidence type="ECO:0000313" key="5">
    <source>
        <dbReference type="EMBL" id="MBP1852526.1"/>
    </source>
</evidence>
<dbReference type="EMBL" id="JAGGJU010000012">
    <property type="protein sequence ID" value="MBP1852526.1"/>
    <property type="molecule type" value="Genomic_DNA"/>
</dbReference>
<accession>A0ABS4E3K3</accession>
<evidence type="ECO:0000256" key="2">
    <source>
        <dbReference type="ARBA" id="ARBA00023125"/>
    </source>
</evidence>
<dbReference type="PANTHER" id="PTHR42756">
    <property type="entry name" value="TRANSCRIPTIONAL REGULATOR, MARR"/>
    <property type="match status" value="1"/>
</dbReference>
<dbReference type="Gene3D" id="1.10.10.10">
    <property type="entry name" value="Winged helix-like DNA-binding domain superfamily/Winged helix DNA-binding domain"/>
    <property type="match status" value="1"/>
</dbReference>
<dbReference type="Proteomes" id="UP000759443">
    <property type="component" value="Unassembled WGS sequence"/>
</dbReference>
<dbReference type="InterPro" id="IPR000835">
    <property type="entry name" value="HTH_MarR-typ"/>
</dbReference>
<keyword evidence="1" id="KW-0805">Transcription regulation</keyword>
<dbReference type="PROSITE" id="PS50995">
    <property type="entry name" value="HTH_MARR_2"/>
    <property type="match status" value="1"/>
</dbReference>
<evidence type="ECO:0000313" key="6">
    <source>
        <dbReference type="Proteomes" id="UP000759443"/>
    </source>
</evidence>
<reference evidence="5 6" key="1">
    <citation type="submission" date="2021-03" db="EMBL/GenBank/DDBJ databases">
        <title>Genomic Encyclopedia of Type Strains, Phase IV (KMG-IV): sequencing the most valuable type-strain genomes for metagenomic binning, comparative biology and taxonomic classification.</title>
        <authorList>
            <person name="Goeker M."/>
        </authorList>
    </citation>
    <scope>NUCLEOTIDE SEQUENCE [LARGE SCALE GENOMIC DNA]</scope>
    <source>
        <strain evidence="5 6">DSM 21600</strain>
    </source>
</reference>
<keyword evidence="3" id="KW-0804">Transcription</keyword>
<dbReference type="InterPro" id="IPR036390">
    <property type="entry name" value="WH_DNA-bd_sf"/>
</dbReference>
<evidence type="ECO:0000256" key="1">
    <source>
        <dbReference type="ARBA" id="ARBA00023015"/>
    </source>
</evidence>
<sequence length="181" mass="19985">MTAGPKINNDRSRSDALAPADHVDRLRRQWRAELSDLDTTPMAILGRAKRLSDLLAPGIERLFAEHGLDRGEFDVIASLRRAGPPYELTPTDLYTQLMLSSGGLTHRLGRLEKAGLVCRRKSEQDGRSLLVALTETGQARAETAFRADMAEAMKALAPLTDAEREMLAGLLRKLLLPLESR</sequence>
<dbReference type="PANTHER" id="PTHR42756:SF1">
    <property type="entry name" value="TRANSCRIPTIONAL REPRESSOR OF EMRAB OPERON"/>
    <property type="match status" value="1"/>
</dbReference>
<dbReference type="InterPro" id="IPR036388">
    <property type="entry name" value="WH-like_DNA-bd_sf"/>
</dbReference>
<keyword evidence="2 5" id="KW-0238">DNA-binding</keyword>
<evidence type="ECO:0000256" key="3">
    <source>
        <dbReference type="ARBA" id="ARBA00023163"/>
    </source>
</evidence>
<evidence type="ECO:0000259" key="4">
    <source>
        <dbReference type="PROSITE" id="PS50995"/>
    </source>
</evidence>